<organism evidence="1 2">
    <name type="scientific">Rhizobium altiplani</name>
    <dbReference type="NCBI Taxonomy" id="1864509"/>
    <lineage>
        <taxon>Bacteria</taxon>
        <taxon>Pseudomonadati</taxon>
        <taxon>Pseudomonadota</taxon>
        <taxon>Alphaproteobacteria</taxon>
        <taxon>Hyphomicrobiales</taxon>
        <taxon>Rhizobiaceae</taxon>
        <taxon>Rhizobium/Agrobacterium group</taxon>
        <taxon>Rhizobium</taxon>
    </lineage>
</organism>
<accession>A0A109J753</accession>
<dbReference type="AlphaFoldDB" id="A0A109J753"/>
<dbReference type="EMBL" id="LNCD01000128">
    <property type="protein sequence ID" value="KWV43473.1"/>
    <property type="molecule type" value="Genomic_DNA"/>
</dbReference>
<keyword evidence="2" id="KW-1185">Reference proteome</keyword>
<evidence type="ECO:0000313" key="2">
    <source>
        <dbReference type="Proteomes" id="UP000068164"/>
    </source>
</evidence>
<comment type="caution">
    <text evidence="1">The sequence shown here is derived from an EMBL/GenBank/DDBJ whole genome shotgun (WGS) entry which is preliminary data.</text>
</comment>
<dbReference type="OrthoDB" id="9861325at2"/>
<dbReference type="RefSeq" id="WP_007539388.1">
    <property type="nucleotide sequence ID" value="NZ_LNCD01000128.1"/>
</dbReference>
<protein>
    <submittedName>
        <fullName evidence="1">Uncharacterized protein</fullName>
    </submittedName>
</protein>
<gene>
    <name evidence="1" type="ORF">AS026_19975</name>
</gene>
<dbReference type="Proteomes" id="UP000068164">
    <property type="component" value="Unassembled WGS sequence"/>
</dbReference>
<sequence>MTDNDESRCAIAMGGGFSMIYPETSHEGVPLRGEKTADLKSAVASQEGEDSWAGVFAYLWAALTGFIGINSPAA</sequence>
<proteinExistence type="predicted"/>
<evidence type="ECO:0000313" key="1">
    <source>
        <dbReference type="EMBL" id="KWV43473.1"/>
    </source>
</evidence>
<reference evidence="1 2" key="1">
    <citation type="submission" date="2015-11" db="EMBL/GenBank/DDBJ databases">
        <title>Draft Genome Sequence of the Strain BR 10423 (Rhizobium sp.) isolated from nodules of Mimosa pudica.</title>
        <authorList>
            <person name="Barauna A.C."/>
            <person name="Zilli J.E."/>
            <person name="Simoes-Araujo J.L."/>
            <person name="Reis V.M."/>
            <person name="James E.K."/>
            <person name="Reis F.B.Jr."/>
            <person name="Rouws L.F."/>
            <person name="Passos S.R."/>
            <person name="Gois S.R."/>
        </authorList>
    </citation>
    <scope>NUCLEOTIDE SEQUENCE [LARGE SCALE GENOMIC DNA]</scope>
    <source>
        <strain evidence="1 2">BR10423</strain>
    </source>
</reference>
<name>A0A109J753_9HYPH</name>